<name>A0A166WX91_9AGAM</name>
<dbReference type="Proteomes" id="UP000076532">
    <property type="component" value="Unassembled WGS sequence"/>
</dbReference>
<keyword evidence="6" id="KW-0732">Signal</keyword>
<feature type="compositionally biased region" description="Low complexity" evidence="4">
    <location>
        <begin position="36"/>
        <end position="48"/>
    </location>
</feature>
<proteinExistence type="inferred from homology"/>
<keyword evidence="2 3" id="KW-0064">Aspartyl protease</keyword>
<evidence type="ECO:0000256" key="1">
    <source>
        <dbReference type="ARBA" id="ARBA00007447"/>
    </source>
</evidence>
<dbReference type="AlphaFoldDB" id="A0A166WX91"/>
<feature type="chain" id="PRO_5007882053" evidence="6">
    <location>
        <begin position="22"/>
        <end position="547"/>
    </location>
</feature>
<dbReference type="PRINTS" id="PR00792">
    <property type="entry name" value="PEPSIN"/>
</dbReference>
<evidence type="ECO:0000259" key="7">
    <source>
        <dbReference type="PROSITE" id="PS51767"/>
    </source>
</evidence>
<dbReference type="Pfam" id="PF00026">
    <property type="entry name" value="Asp"/>
    <property type="match status" value="1"/>
</dbReference>
<feature type="signal peptide" evidence="6">
    <location>
        <begin position="1"/>
        <end position="21"/>
    </location>
</feature>
<evidence type="ECO:0000313" key="8">
    <source>
        <dbReference type="EMBL" id="KZP34206.1"/>
    </source>
</evidence>
<feature type="compositionally biased region" description="Low complexity" evidence="4">
    <location>
        <begin position="440"/>
        <end position="450"/>
    </location>
</feature>
<keyword evidence="5" id="KW-1133">Transmembrane helix</keyword>
<dbReference type="PANTHER" id="PTHR47966:SF51">
    <property type="entry name" value="BETA-SITE APP-CLEAVING ENZYME, ISOFORM A-RELATED"/>
    <property type="match status" value="1"/>
</dbReference>
<dbReference type="EMBL" id="KV417480">
    <property type="protein sequence ID" value="KZP34206.1"/>
    <property type="molecule type" value="Genomic_DNA"/>
</dbReference>
<dbReference type="InterPro" id="IPR034164">
    <property type="entry name" value="Pepsin-like_dom"/>
</dbReference>
<dbReference type="GO" id="GO:0004190">
    <property type="term" value="F:aspartic-type endopeptidase activity"/>
    <property type="evidence" value="ECO:0007669"/>
    <property type="project" value="UniProtKB-KW"/>
</dbReference>
<keyword evidence="5" id="KW-0472">Membrane</keyword>
<dbReference type="InterPro" id="IPR033121">
    <property type="entry name" value="PEPTIDASE_A1"/>
</dbReference>
<dbReference type="PROSITE" id="PS51767">
    <property type="entry name" value="PEPTIDASE_A1"/>
    <property type="match status" value="1"/>
</dbReference>
<keyword evidence="3 8" id="KW-0645">Protease</keyword>
<feature type="region of interest" description="Disordered" evidence="4">
    <location>
        <begin position="429"/>
        <end position="450"/>
    </location>
</feature>
<dbReference type="InterPro" id="IPR001969">
    <property type="entry name" value="Aspartic_peptidase_AS"/>
</dbReference>
<evidence type="ECO:0000313" key="9">
    <source>
        <dbReference type="Proteomes" id="UP000076532"/>
    </source>
</evidence>
<comment type="similarity">
    <text evidence="1 3">Belongs to the peptidase A1 family.</text>
</comment>
<accession>A0A166WX91</accession>
<protein>
    <submittedName>
        <fullName evidence="8">Acid protease</fullName>
    </submittedName>
</protein>
<feature type="region of interest" description="Disordered" evidence="4">
    <location>
        <begin position="515"/>
        <end position="547"/>
    </location>
</feature>
<dbReference type="SUPFAM" id="SSF50630">
    <property type="entry name" value="Acid proteases"/>
    <property type="match status" value="1"/>
</dbReference>
<dbReference type="PROSITE" id="PS00141">
    <property type="entry name" value="ASP_PROTEASE"/>
    <property type="match status" value="1"/>
</dbReference>
<dbReference type="CDD" id="cd05471">
    <property type="entry name" value="pepsin_like"/>
    <property type="match status" value="1"/>
</dbReference>
<keyword evidence="3" id="KW-0378">Hydrolase</keyword>
<dbReference type="GO" id="GO:0006508">
    <property type="term" value="P:proteolysis"/>
    <property type="evidence" value="ECO:0007669"/>
    <property type="project" value="UniProtKB-KW"/>
</dbReference>
<feature type="compositionally biased region" description="Polar residues" evidence="4">
    <location>
        <begin position="429"/>
        <end position="439"/>
    </location>
</feature>
<evidence type="ECO:0000256" key="4">
    <source>
        <dbReference type="SAM" id="MobiDB-lite"/>
    </source>
</evidence>
<keyword evidence="9" id="KW-1185">Reference proteome</keyword>
<dbReference type="STRING" id="436010.A0A166WX91"/>
<reference evidence="8 9" key="1">
    <citation type="journal article" date="2016" name="Mol. Biol. Evol.">
        <title>Comparative Genomics of Early-Diverging Mushroom-Forming Fungi Provides Insights into the Origins of Lignocellulose Decay Capabilities.</title>
        <authorList>
            <person name="Nagy L.G."/>
            <person name="Riley R."/>
            <person name="Tritt A."/>
            <person name="Adam C."/>
            <person name="Daum C."/>
            <person name="Floudas D."/>
            <person name="Sun H."/>
            <person name="Yadav J.S."/>
            <person name="Pangilinan J."/>
            <person name="Larsson K.H."/>
            <person name="Matsuura K."/>
            <person name="Barry K."/>
            <person name="Labutti K."/>
            <person name="Kuo R."/>
            <person name="Ohm R.A."/>
            <person name="Bhattacharya S.S."/>
            <person name="Shirouzu T."/>
            <person name="Yoshinaga Y."/>
            <person name="Martin F.M."/>
            <person name="Grigoriev I.V."/>
            <person name="Hibbett D.S."/>
        </authorList>
    </citation>
    <scope>NUCLEOTIDE SEQUENCE [LARGE SCALE GENOMIC DNA]</scope>
    <source>
        <strain evidence="8 9">CBS 109695</strain>
    </source>
</reference>
<feature type="compositionally biased region" description="Low complexity" evidence="4">
    <location>
        <begin position="523"/>
        <end position="540"/>
    </location>
</feature>
<evidence type="ECO:0000256" key="5">
    <source>
        <dbReference type="SAM" id="Phobius"/>
    </source>
</evidence>
<gene>
    <name evidence="8" type="ORF">FIBSPDRAFT_915567</name>
</gene>
<dbReference type="InterPro" id="IPR001461">
    <property type="entry name" value="Aspartic_peptidase_A1"/>
</dbReference>
<feature type="domain" description="Peptidase A1" evidence="7">
    <location>
        <begin position="60"/>
        <end position="395"/>
    </location>
</feature>
<evidence type="ECO:0000256" key="6">
    <source>
        <dbReference type="SAM" id="SignalP"/>
    </source>
</evidence>
<feature type="region of interest" description="Disordered" evidence="4">
    <location>
        <begin position="35"/>
        <end position="55"/>
    </location>
</feature>
<dbReference type="InterPro" id="IPR021109">
    <property type="entry name" value="Peptidase_aspartic_dom_sf"/>
</dbReference>
<sequence>MRFHRSAVFVTALAVQDLAAALRLGIQGTPAKRSSRGALSRRASVSGGQSTLTDSSDIQYSTNLTLNGQSFSCLIDTGSADLWVAGSVPNAADTGFKSSVSYAVGQVSGPVMTASLEFAGFTVGSQAYLQVTPDATNPSGSGLIGLGPSVGSTVKGAVGSSAGDPPLDRIFQTDTSTPNYLTLLLSRSDDPDELFPGNLTIGETLPAYDSVTSQPKIDVTSVPSGDSGNEHWQVLLDSNGIIGPDGAFITYKSQVEATKDSSQATVIFDSGFSLPQVPSSVAQSIYGNISGAKLTNITGLGSIWQLPCTSEVNLTFVFQGVKYPIHPLDTVLNGTDLQITDGSGTDICIGAFQPLSFDATFGGGGAPLFDMIMGMAFLRNAYLLVNFGDFVDGTSNTATPYVQLLSTSNDTAKVHTDFVNVRLGGKDSTVNLNDGTHNTSSSSSSSSPKNWWSNLSSTTKKIVIGAAAGAVLLLVLLVGFCCCCRGKKGRAGAGTGAMGFGGQSYKQLNEPAPDSYALPNMNYQQPPGYGQQPHSQQQYQTAWDHRY</sequence>
<evidence type="ECO:0000256" key="2">
    <source>
        <dbReference type="ARBA" id="ARBA00022750"/>
    </source>
</evidence>
<feature type="transmembrane region" description="Helical" evidence="5">
    <location>
        <begin position="462"/>
        <end position="483"/>
    </location>
</feature>
<dbReference type="Gene3D" id="2.40.70.10">
    <property type="entry name" value="Acid Proteases"/>
    <property type="match status" value="2"/>
</dbReference>
<organism evidence="8 9">
    <name type="scientific">Athelia psychrophila</name>
    <dbReference type="NCBI Taxonomy" id="1759441"/>
    <lineage>
        <taxon>Eukaryota</taxon>
        <taxon>Fungi</taxon>
        <taxon>Dikarya</taxon>
        <taxon>Basidiomycota</taxon>
        <taxon>Agaricomycotina</taxon>
        <taxon>Agaricomycetes</taxon>
        <taxon>Agaricomycetidae</taxon>
        <taxon>Atheliales</taxon>
        <taxon>Atheliaceae</taxon>
        <taxon>Athelia</taxon>
    </lineage>
</organism>
<dbReference type="OrthoDB" id="15189at2759"/>
<keyword evidence="5" id="KW-0812">Transmembrane</keyword>
<dbReference type="PANTHER" id="PTHR47966">
    <property type="entry name" value="BETA-SITE APP-CLEAVING ENZYME, ISOFORM A-RELATED"/>
    <property type="match status" value="1"/>
</dbReference>
<evidence type="ECO:0000256" key="3">
    <source>
        <dbReference type="RuleBase" id="RU000454"/>
    </source>
</evidence>